<keyword evidence="3" id="KW-1185">Reference proteome</keyword>
<dbReference type="eggNOG" id="arCOG11065">
    <property type="taxonomic scope" value="Archaea"/>
</dbReference>
<keyword evidence="1" id="KW-0812">Transmembrane</keyword>
<accession>E8R9K7</accession>
<keyword evidence="1" id="KW-1133">Transmembrane helix</keyword>
<dbReference type="STRING" id="765177.Desmu_0879"/>
<feature type="transmembrane region" description="Helical" evidence="1">
    <location>
        <begin position="7"/>
        <end position="24"/>
    </location>
</feature>
<dbReference type="AlphaFoldDB" id="E8R9K7"/>
<dbReference type="KEGG" id="dmu:Desmu_0879"/>
<dbReference type="RefSeq" id="WP_013562405.1">
    <property type="nucleotide sequence ID" value="NC_014961.1"/>
</dbReference>
<reference evidence="3" key="1">
    <citation type="submission" date="2010-11" db="EMBL/GenBank/DDBJ databases">
        <title>The complete genome of Desulfurococcus mucosus DSM 2162.</title>
        <authorList>
            <consortium name="US DOE Joint Genome Institute (JGI-PGF)"/>
            <person name="Lucas S."/>
            <person name="Copeland A."/>
            <person name="Lapidus A."/>
            <person name="Bruce D."/>
            <person name="Goodwin L."/>
            <person name="Pitluck S."/>
            <person name="Kyrpides N."/>
            <person name="Mavromatis K."/>
            <person name="Pagani I."/>
            <person name="Ivanova N."/>
            <person name="Ovchinnikova G."/>
            <person name="Chertkov O."/>
            <person name="Held B."/>
            <person name="Brettin T."/>
            <person name="Detter J.C."/>
            <person name="Tapia R."/>
            <person name="Han C."/>
            <person name="Land M."/>
            <person name="Hauser L."/>
            <person name="Markowitz V."/>
            <person name="Cheng J.-F."/>
            <person name="Hugenholtz P."/>
            <person name="Woyke T."/>
            <person name="Wu D."/>
            <person name="Wirth R."/>
            <person name="Bilek Y."/>
            <person name="Hader T."/>
            <person name="Klenk H.-P."/>
            <person name="Eisen J.A."/>
        </authorList>
    </citation>
    <scope>NUCLEOTIDE SEQUENCE [LARGE SCALE GENOMIC DNA]</scope>
    <source>
        <strain evidence="3">ATCC 35584 / DSM 2162 / JCM 9187 / O7/1</strain>
    </source>
</reference>
<dbReference type="GeneID" id="58788579"/>
<dbReference type="EMBL" id="CP002363">
    <property type="protein sequence ID" value="ADV65183.1"/>
    <property type="molecule type" value="Genomic_DNA"/>
</dbReference>
<dbReference type="Proteomes" id="UP000001068">
    <property type="component" value="Chromosome"/>
</dbReference>
<feature type="transmembrane region" description="Helical" evidence="1">
    <location>
        <begin position="30"/>
        <end position="51"/>
    </location>
</feature>
<dbReference type="HOGENOM" id="CLU_3002982_0_0_2"/>
<evidence type="ECO:0000256" key="1">
    <source>
        <dbReference type="SAM" id="Phobius"/>
    </source>
</evidence>
<evidence type="ECO:0000313" key="3">
    <source>
        <dbReference type="Proteomes" id="UP000001068"/>
    </source>
</evidence>
<evidence type="ECO:0000313" key="2">
    <source>
        <dbReference type="EMBL" id="ADV65183.1"/>
    </source>
</evidence>
<proteinExistence type="predicted"/>
<reference evidence="2 3" key="2">
    <citation type="journal article" date="2011" name="Stand. Genomic Sci.">
        <title>Complete genome sequence of Desulfurococcus mucosus type strain (O7/1).</title>
        <authorList>
            <person name="Wirth R."/>
            <person name="Chertkov O."/>
            <person name="Held B."/>
            <person name="Lapidus A."/>
            <person name="Nolan M."/>
            <person name="Lucas S."/>
            <person name="Hammon N."/>
            <person name="Deshpande S."/>
            <person name="Cheng J.F."/>
            <person name="Tapia R."/>
            <person name="Han C."/>
            <person name="Goodwin L."/>
            <person name="Pitluck S."/>
            <person name="Liolios K."/>
            <person name="Ioanna P."/>
            <person name="Ivanova N."/>
            <person name="Mavromatis K."/>
            <person name="Mikhailova N."/>
            <person name="Pati A."/>
            <person name="Chen A."/>
            <person name="Palaniappan K."/>
            <person name="Land M."/>
            <person name="Hauser L."/>
            <person name="Chang Y.J."/>
            <person name="Jeffries C.D."/>
            <person name="Bilek Y."/>
            <person name="Hader T."/>
            <person name="Rohde M."/>
            <person name="Spring S."/>
            <person name="Sikorski J."/>
            <person name="Goker M."/>
            <person name="Woyke T."/>
            <person name="Bristow J."/>
            <person name="Eisen J.A."/>
            <person name="Markowitz V."/>
            <person name="Hugenholtz P."/>
            <person name="Kyrpides N.C."/>
            <person name="Klenk H.P."/>
        </authorList>
    </citation>
    <scope>NUCLEOTIDE SEQUENCE [LARGE SCALE GENOMIC DNA]</scope>
    <source>
        <strain evidence="3">ATCC 35584 / DSM 2162 / JCM 9187 / O7/1</strain>
    </source>
</reference>
<name>E8R9K7_DESM0</name>
<organism evidence="2 3">
    <name type="scientific">Desulfurococcus mucosus (strain ATCC 35584 / DSM 2162 / JCM 9187 / O7/1)</name>
    <dbReference type="NCBI Taxonomy" id="765177"/>
    <lineage>
        <taxon>Archaea</taxon>
        <taxon>Thermoproteota</taxon>
        <taxon>Thermoprotei</taxon>
        <taxon>Desulfurococcales</taxon>
        <taxon>Desulfurococcaceae</taxon>
        <taxon>Desulfurococcus</taxon>
    </lineage>
</organism>
<sequence>MKRLYTMGSLITILSSYVVPYVFLRNSRGLELFLFWTLLTLAWITASIVYLRRVQQ</sequence>
<gene>
    <name evidence="2" type="ordered locus">Desmu_0879</name>
</gene>
<protein>
    <submittedName>
        <fullName evidence="2">Uncharacterized protein</fullName>
    </submittedName>
</protein>
<keyword evidence="1" id="KW-0472">Membrane</keyword>